<feature type="domain" description="UvrD-like helicase ATP-binding" evidence="13">
    <location>
        <begin position="8"/>
        <end position="296"/>
    </location>
</feature>
<evidence type="ECO:0000259" key="13">
    <source>
        <dbReference type="PROSITE" id="PS51198"/>
    </source>
</evidence>
<dbReference type="Gene3D" id="1.10.10.160">
    <property type="match status" value="1"/>
</dbReference>
<dbReference type="InterPro" id="IPR014017">
    <property type="entry name" value="DNA_helicase_UvrD-like_C"/>
</dbReference>
<evidence type="ECO:0000313" key="16">
    <source>
        <dbReference type="Proteomes" id="UP000076761"/>
    </source>
</evidence>
<dbReference type="GO" id="GO:0043138">
    <property type="term" value="F:3'-5' DNA helicase activity"/>
    <property type="evidence" value="ECO:0007669"/>
    <property type="project" value="UniProtKB-EC"/>
</dbReference>
<dbReference type="InParanoid" id="A0A165Q704"/>
<dbReference type="Proteomes" id="UP000076761">
    <property type="component" value="Unassembled WGS sequence"/>
</dbReference>
<evidence type="ECO:0000313" key="15">
    <source>
        <dbReference type="EMBL" id="KZT22006.1"/>
    </source>
</evidence>
<dbReference type="CDD" id="cd17932">
    <property type="entry name" value="DEXQc_UvrD"/>
    <property type="match status" value="1"/>
</dbReference>
<dbReference type="InterPro" id="IPR027417">
    <property type="entry name" value="P-loop_NTPase"/>
</dbReference>
<feature type="domain" description="UvrD-like helicase C-terminal" evidence="14">
    <location>
        <begin position="297"/>
        <end position="636"/>
    </location>
</feature>
<keyword evidence="2 11" id="KW-0547">Nucleotide-binding</keyword>
<keyword evidence="5 11" id="KW-0067">ATP-binding</keyword>
<evidence type="ECO:0000256" key="1">
    <source>
        <dbReference type="ARBA" id="ARBA00009922"/>
    </source>
</evidence>
<evidence type="ECO:0000256" key="9">
    <source>
        <dbReference type="ARBA" id="ARBA00034808"/>
    </source>
</evidence>
<dbReference type="STRING" id="1314782.A0A165Q704"/>
<dbReference type="Gene3D" id="3.40.50.300">
    <property type="entry name" value="P-loop containing nucleotide triphosphate hydrolases"/>
    <property type="match status" value="3"/>
</dbReference>
<comment type="catalytic activity">
    <reaction evidence="8">
        <text>Couples ATP hydrolysis with the unwinding of duplex DNA by translocating in the 3'-5' direction.</text>
        <dbReference type="EC" id="5.6.2.4"/>
    </reaction>
</comment>
<dbReference type="Gene3D" id="1.10.486.10">
    <property type="entry name" value="PCRA, domain 4"/>
    <property type="match status" value="2"/>
</dbReference>
<dbReference type="InterPro" id="IPR013986">
    <property type="entry name" value="DExx_box_DNA_helicase_dom_sf"/>
</dbReference>
<protein>
    <recommendedName>
        <fullName evidence="9">DNA 3'-5' helicase</fullName>
        <ecNumber evidence="9">5.6.2.4</ecNumber>
    </recommendedName>
</protein>
<dbReference type="SUPFAM" id="SSF52540">
    <property type="entry name" value="P-loop containing nucleoside triphosphate hydrolases"/>
    <property type="match status" value="1"/>
</dbReference>
<comment type="catalytic activity">
    <reaction evidence="10">
        <text>ATP + H2O = ADP + phosphate + H(+)</text>
        <dbReference type="Rhea" id="RHEA:13065"/>
        <dbReference type="ChEBI" id="CHEBI:15377"/>
        <dbReference type="ChEBI" id="CHEBI:15378"/>
        <dbReference type="ChEBI" id="CHEBI:30616"/>
        <dbReference type="ChEBI" id="CHEBI:43474"/>
        <dbReference type="ChEBI" id="CHEBI:456216"/>
        <dbReference type="EC" id="5.6.2.4"/>
    </reaction>
</comment>
<evidence type="ECO:0000256" key="2">
    <source>
        <dbReference type="ARBA" id="ARBA00022741"/>
    </source>
</evidence>
<dbReference type="PROSITE" id="PS51198">
    <property type="entry name" value="UVRD_HELICASE_ATP_BIND"/>
    <property type="match status" value="1"/>
</dbReference>
<organism evidence="15 16">
    <name type="scientific">Neolentinus lepideus HHB14362 ss-1</name>
    <dbReference type="NCBI Taxonomy" id="1314782"/>
    <lineage>
        <taxon>Eukaryota</taxon>
        <taxon>Fungi</taxon>
        <taxon>Dikarya</taxon>
        <taxon>Basidiomycota</taxon>
        <taxon>Agaricomycotina</taxon>
        <taxon>Agaricomycetes</taxon>
        <taxon>Gloeophyllales</taxon>
        <taxon>Gloeophyllaceae</taxon>
        <taxon>Neolentinus</taxon>
    </lineage>
</organism>
<dbReference type="Pfam" id="PF13361">
    <property type="entry name" value="UvrD_C"/>
    <property type="match status" value="1"/>
</dbReference>
<dbReference type="FunCoup" id="A0A165Q704">
    <property type="interactions" value="285"/>
</dbReference>
<evidence type="ECO:0000256" key="8">
    <source>
        <dbReference type="ARBA" id="ARBA00034617"/>
    </source>
</evidence>
<keyword evidence="7" id="KW-0413">Isomerase</keyword>
<evidence type="ECO:0000259" key="14">
    <source>
        <dbReference type="PROSITE" id="PS51217"/>
    </source>
</evidence>
<dbReference type="GO" id="GO:0005524">
    <property type="term" value="F:ATP binding"/>
    <property type="evidence" value="ECO:0007669"/>
    <property type="project" value="UniProtKB-UniRule"/>
</dbReference>
<dbReference type="PROSITE" id="PS51217">
    <property type="entry name" value="UVRD_HELICASE_CTER"/>
    <property type="match status" value="1"/>
</dbReference>
<dbReference type="InterPro" id="IPR000212">
    <property type="entry name" value="DNA_helicase_UvrD/REP"/>
</dbReference>
<proteinExistence type="inferred from homology"/>
<reference evidence="15 16" key="1">
    <citation type="journal article" date="2016" name="Mol. Biol. Evol.">
        <title>Comparative Genomics of Early-Diverging Mushroom-Forming Fungi Provides Insights into the Origins of Lignocellulose Decay Capabilities.</title>
        <authorList>
            <person name="Nagy L.G."/>
            <person name="Riley R."/>
            <person name="Tritt A."/>
            <person name="Adam C."/>
            <person name="Daum C."/>
            <person name="Floudas D."/>
            <person name="Sun H."/>
            <person name="Yadav J.S."/>
            <person name="Pangilinan J."/>
            <person name="Larsson K.H."/>
            <person name="Matsuura K."/>
            <person name="Barry K."/>
            <person name="Labutti K."/>
            <person name="Kuo R."/>
            <person name="Ohm R.A."/>
            <person name="Bhattacharya S.S."/>
            <person name="Shirouzu T."/>
            <person name="Yoshinaga Y."/>
            <person name="Martin F.M."/>
            <person name="Grigoriev I.V."/>
            <person name="Hibbett D.S."/>
        </authorList>
    </citation>
    <scope>NUCLEOTIDE SEQUENCE [LARGE SCALE GENOMIC DNA]</scope>
    <source>
        <strain evidence="15 16">HHB14362 ss-1</strain>
    </source>
</reference>
<evidence type="ECO:0000256" key="3">
    <source>
        <dbReference type="ARBA" id="ARBA00022801"/>
    </source>
</evidence>
<evidence type="ECO:0000256" key="10">
    <source>
        <dbReference type="ARBA" id="ARBA00048988"/>
    </source>
</evidence>
<comment type="similarity">
    <text evidence="1">Belongs to the helicase family. UvrD subfamily.</text>
</comment>
<evidence type="ECO:0000256" key="11">
    <source>
        <dbReference type="PROSITE-ProRule" id="PRU00560"/>
    </source>
</evidence>
<keyword evidence="3 11" id="KW-0378">Hydrolase</keyword>
<dbReference type="Pfam" id="PF00580">
    <property type="entry name" value="UvrD-helicase"/>
    <property type="match status" value="1"/>
</dbReference>
<dbReference type="GO" id="GO:0016787">
    <property type="term" value="F:hydrolase activity"/>
    <property type="evidence" value="ECO:0007669"/>
    <property type="project" value="UniProtKB-UniRule"/>
</dbReference>
<dbReference type="GO" id="GO:0003677">
    <property type="term" value="F:DNA binding"/>
    <property type="evidence" value="ECO:0007669"/>
    <property type="project" value="UniProtKB-KW"/>
</dbReference>
<keyword evidence="6" id="KW-0238">DNA-binding</keyword>
<evidence type="ECO:0000256" key="6">
    <source>
        <dbReference type="ARBA" id="ARBA00023125"/>
    </source>
</evidence>
<dbReference type="PANTHER" id="PTHR11070:SF2">
    <property type="entry name" value="ATP-DEPENDENT DNA HELICASE SRS2"/>
    <property type="match status" value="1"/>
</dbReference>
<dbReference type="EMBL" id="KV425600">
    <property type="protein sequence ID" value="KZT22006.1"/>
    <property type="molecule type" value="Genomic_DNA"/>
</dbReference>
<feature type="region of interest" description="Disordered" evidence="12">
    <location>
        <begin position="881"/>
        <end position="939"/>
    </location>
</feature>
<evidence type="ECO:0000256" key="5">
    <source>
        <dbReference type="ARBA" id="ARBA00022840"/>
    </source>
</evidence>
<feature type="binding site" evidence="11">
    <location>
        <begin position="29"/>
        <end position="36"/>
    </location>
    <ligand>
        <name>ATP</name>
        <dbReference type="ChEBI" id="CHEBI:30616"/>
    </ligand>
</feature>
<keyword evidence="16" id="KW-1185">Reference proteome</keyword>
<accession>A0A165Q704</accession>
<dbReference type="PANTHER" id="PTHR11070">
    <property type="entry name" value="UVRD / RECB / PCRA DNA HELICASE FAMILY MEMBER"/>
    <property type="match status" value="1"/>
</dbReference>
<keyword evidence="4 11" id="KW-0347">Helicase</keyword>
<dbReference type="OrthoDB" id="1470711at2759"/>
<dbReference type="GO" id="GO:0005634">
    <property type="term" value="C:nucleus"/>
    <property type="evidence" value="ECO:0007669"/>
    <property type="project" value="TreeGrafter"/>
</dbReference>
<dbReference type="EC" id="5.6.2.4" evidence="9"/>
<evidence type="ECO:0000256" key="7">
    <source>
        <dbReference type="ARBA" id="ARBA00023235"/>
    </source>
</evidence>
<dbReference type="GO" id="GO:0000725">
    <property type="term" value="P:recombinational repair"/>
    <property type="evidence" value="ECO:0007669"/>
    <property type="project" value="TreeGrafter"/>
</dbReference>
<dbReference type="AlphaFoldDB" id="A0A165Q704"/>
<evidence type="ECO:0000256" key="12">
    <source>
        <dbReference type="SAM" id="MobiDB-lite"/>
    </source>
</evidence>
<gene>
    <name evidence="15" type="ORF">NEOLEDRAFT_1120278</name>
</gene>
<sequence length="939" mass="105245">MEDEYLQRLNAEQLKAVQHPHDVPLQILAGPGSGKTKVLTSRIAYLILHEHIQPQSICAVTFTNKAAREMKERLTKLIGKSKVEEVKMGTFHALCALFLRRYPTRVGVKNNFTVCDADESKSILKRLLNSYKDCLEDNHLSLDVRNVMSMISKAKSRGQSPHDLATRAKHFGGHTPTENVIDRIIAELYESYEKFLRENNSLDFDDLLVYGVKLFSQQQTTNWCRHVLVDEFQDTNTLQYELMRHIASSSRCVTIVGDPDQSIYGWRSAEVANLAKMKLDFPATVQIYLEQNYRSTASILRASMTIVSQDQTRIPKTLHTSHPDGCIPVLRRFPSEQDEATCIAREIKRLSASSGGMLGWEDFVILLRMNSLSRSLESALRKEGIPCRVLKGQKFFERLEIKDLLAYLQLVDNPEFVPAFERVINVPARGIGDKTLGEILRAAHAKQLSPLAFIERIHDGRVPDVKPPVKRKIASFVKAIRELRVTARQGTMPADIIRKLIILVEYEDHLKRTQPDADTRWENVMELINFASEVQTELNDYPLQDLPDETTPTGDKDWDDMPDETEVAELDEEGIVEVKPNNSKTTAAQMADTNLEASTPLRLFLQASLLSGDSGDGGEEGGKEKVTISTCHSAKGLEWPVVFIPAVEEGTFPFALSEDANEERRLLFVACTRAQSLLYLSHCNKRLIAGKQMDRRLSTFVKAVIEDTPVCDIFAEETPELDRAHLEQMAAILGRQTPNQDVVVQKLAEFYSTDRYHKFMPTSGNALSTTFVAADAVYRTDTDKAIQQRQVLNKPSNNQVLSKVTHGRQSTQQYSGRSLVRMKPTAVSGPHHDTSNRRPVAALCPGHSKQLLPLQQVFQPANEQSPRYSSLAALTRGHLHDASNAEDPRGTFLSSSKQGFDSPGTAAPPPAPSVPIKRRLGMGRMVTGYANKKFRPPQS</sequence>
<name>A0A165Q704_9AGAM</name>
<dbReference type="InterPro" id="IPR014016">
    <property type="entry name" value="UvrD-like_ATP-bd"/>
</dbReference>
<evidence type="ECO:0000256" key="4">
    <source>
        <dbReference type="ARBA" id="ARBA00022806"/>
    </source>
</evidence>